<dbReference type="Proteomes" id="UP000681594">
    <property type="component" value="Unassembled WGS sequence"/>
</dbReference>
<dbReference type="InterPro" id="IPR011330">
    <property type="entry name" value="Glyco_hydro/deAcase_b/a-brl"/>
</dbReference>
<sequence length="69" mass="7776">MLHTLDETTLPATIFCCERAVERIPDPLREVVTRGHEARTPAIRGRPFRYPCRISGATIVRSASLKTLK</sequence>
<dbReference type="EMBL" id="JAGIZB010000047">
    <property type="protein sequence ID" value="MBP0447650.1"/>
    <property type="molecule type" value="Genomic_DNA"/>
</dbReference>
<dbReference type="RefSeq" id="WP_209381916.1">
    <property type="nucleotide sequence ID" value="NZ_JAGIZB010000047.1"/>
</dbReference>
<evidence type="ECO:0000313" key="2">
    <source>
        <dbReference type="Proteomes" id="UP000681594"/>
    </source>
</evidence>
<reference evidence="1 2" key="1">
    <citation type="submission" date="2021-03" db="EMBL/GenBank/DDBJ databases">
        <authorList>
            <person name="So Y."/>
        </authorList>
    </citation>
    <scope>NUCLEOTIDE SEQUENCE [LARGE SCALE GENOMIC DNA]</scope>
    <source>
        <strain evidence="1 2">SSH11</strain>
    </source>
</reference>
<accession>A0ABS4AKV4</accession>
<name>A0ABS4AKV4_9PROT</name>
<gene>
    <name evidence="1" type="ORF">J8J14_23100</name>
</gene>
<proteinExistence type="predicted"/>
<keyword evidence="2" id="KW-1185">Reference proteome</keyword>
<dbReference type="SUPFAM" id="SSF88713">
    <property type="entry name" value="Glycoside hydrolase/deacetylase"/>
    <property type="match status" value="1"/>
</dbReference>
<comment type="caution">
    <text evidence="1">The sequence shown here is derived from an EMBL/GenBank/DDBJ whole genome shotgun (WGS) entry which is preliminary data.</text>
</comment>
<evidence type="ECO:0000313" key="1">
    <source>
        <dbReference type="EMBL" id="MBP0447650.1"/>
    </source>
</evidence>
<protein>
    <submittedName>
        <fullName evidence="1">Uncharacterized protein</fullName>
    </submittedName>
</protein>
<organism evidence="1 2">
    <name type="scientific">Pararoseomonas baculiformis</name>
    <dbReference type="NCBI Taxonomy" id="2820812"/>
    <lineage>
        <taxon>Bacteria</taxon>
        <taxon>Pseudomonadati</taxon>
        <taxon>Pseudomonadota</taxon>
        <taxon>Alphaproteobacteria</taxon>
        <taxon>Acetobacterales</taxon>
        <taxon>Acetobacteraceae</taxon>
        <taxon>Pararoseomonas</taxon>
    </lineage>
</organism>